<sequence length="159" mass="18193">MAYKDALSAGKMAARIYNREDNIYKQSIIKEILDMYAKEIYKAMMDGERVQISKVGTITPEVKTREAFNLPLCNRGGGNPPFTKIRISRNWAIKENMDRQLLQNMDNGIYGLAKTPFSRKQMDIMKKCGYIPVDAEVPGNVDLPEDIMEDSEDMEETEE</sequence>
<evidence type="ECO:0000313" key="2">
    <source>
        <dbReference type="Proteomes" id="UP000236311"/>
    </source>
</evidence>
<gene>
    <name evidence="1" type="ORF">AMURIS_05109</name>
</gene>
<evidence type="ECO:0000313" key="1">
    <source>
        <dbReference type="EMBL" id="SOY32351.1"/>
    </source>
</evidence>
<dbReference type="GO" id="GO:0003677">
    <property type="term" value="F:DNA binding"/>
    <property type="evidence" value="ECO:0007669"/>
    <property type="project" value="InterPro"/>
</dbReference>
<protein>
    <submittedName>
        <fullName evidence="1">Uncharacterized protein</fullName>
    </submittedName>
</protein>
<dbReference type="Pfam" id="PF00216">
    <property type="entry name" value="Bac_DNA_binding"/>
    <property type="match status" value="1"/>
</dbReference>
<accession>A0A2K4ZPF3</accession>
<dbReference type="SUPFAM" id="SSF47729">
    <property type="entry name" value="IHF-like DNA-binding proteins"/>
    <property type="match status" value="1"/>
</dbReference>
<dbReference type="InterPro" id="IPR000119">
    <property type="entry name" value="Hist_DNA-bd"/>
</dbReference>
<organism evidence="1 2">
    <name type="scientific">Acetatifactor muris</name>
    <dbReference type="NCBI Taxonomy" id="879566"/>
    <lineage>
        <taxon>Bacteria</taxon>
        <taxon>Bacillati</taxon>
        <taxon>Bacillota</taxon>
        <taxon>Clostridia</taxon>
        <taxon>Lachnospirales</taxon>
        <taxon>Lachnospiraceae</taxon>
        <taxon>Acetatifactor</taxon>
    </lineage>
</organism>
<reference evidence="1 2" key="1">
    <citation type="submission" date="2018-01" db="EMBL/GenBank/DDBJ databases">
        <authorList>
            <person name="Gaut B.S."/>
            <person name="Morton B.R."/>
            <person name="Clegg M.T."/>
            <person name="Duvall M.R."/>
        </authorList>
    </citation>
    <scope>NUCLEOTIDE SEQUENCE [LARGE SCALE GENOMIC DNA]</scope>
    <source>
        <strain evidence="1">GP69</strain>
    </source>
</reference>
<dbReference type="GO" id="GO:0030527">
    <property type="term" value="F:structural constituent of chromatin"/>
    <property type="evidence" value="ECO:0007669"/>
    <property type="project" value="InterPro"/>
</dbReference>
<dbReference type="RefSeq" id="WP_103242305.1">
    <property type="nucleotide sequence ID" value="NZ_JANJZD010000052.1"/>
</dbReference>
<dbReference type="AlphaFoldDB" id="A0A2K4ZPF3"/>
<keyword evidence="2" id="KW-1185">Reference proteome</keyword>
<proteinExistence type="predicted"/>
<dbReference type="OrthoDB" id="2052116at2"/>
<dbReference type="Proteomes" id="UP000236311">
    <property type="component" value="Unassembled WGS sequence"/>
</dbReference>
<dbReference type="EMBL" id="OFSM01000046">
    <property type="protein sequence ID" value="SOY32351.1"/>
    <property type="molecule type" value="Genomic_DNA"/>
</dbReference>
<name>A0A2K4ZPF3_9FIRM</name>
<dbReference type="InterPro" id="IPR010992">
    <property type="entry name" value="IHF-like_DNA-bd_dom_sf"/>
</dbReference>